<dbReference type="GO" id="GO:0004721">
    <property type="term" value="F:phosphoprotein phosphatase activity"/>
    <property type="evidence" value="ECO:0007669"/>
    <property type="project" value="InterPro"/>
</dbReference>
<dbReference type="InterPro" id="IPR016130">
    <property type="entry name" value="Tyr_Pase_AS"/>
</dbReference>
<dbReference type="Gene3D" id="3.90.190.10">
    <property type="entry name" value="Protein tyrosine phosphatase superfamily"/>
    <property type="match status" value="1"/>
</dbReference>
<dbReference type="PROSITE" id="PS50056">
    <property type="entry name" value="TYR_PHOSPHATASE_2"/>
    <property type="match status" value="1"/>
</dbReference>
<dbReference type="InterPro" id="IPR026893">
    <property type="entry name" value="Tyr/Ser_Pase_IphP-type"/>
</dbReference>
<organism evidence="2 3">
    <name type="scientific">Enterococcus canis</name>
    <dbReference type="NCBI Taxonomy" id="214095"/>
    <lineage>
        <taxon>Bacteria</taxon>
        <taxon>Bacillati</taxon>
        <taxon>Bacillota</taxon>
        <taxon>Bacilli</taxon>
        <taxon>Lactobacillales</taxon>
        <taxon>Enterococcaceae</taxon>
        <taxon>Enterococcus</taxon>
    </lineage>
</organism>
<dbReference type="Proteomes" id="UP000181884">
    <property type="component" value="Unassembled WGS sequence"/>
</dbReference>
<dbReference type="STRING" id="214095.RU97_GL001550"/>
<evidence type="ECO:0000313" key="3">
    <source>
        <dbReference type="Proteomes" id="UP000181884"/>
    </source>
</evidence>
<comment type="caution">
    <text evidence="2">The sequence shown here is derived from an EMBL/GenBank/DDBJ whole genome shotgun (WGS) entry which is preliminary data.</text>
</comment>
<evidence type="ECO:0000313" key="2">
    <source>
        <dbReference type="EMBL" id="OJG18932.1"/>
    </source>
</evidence>
<sequence>MNLVNFRDLKGLRTTSGQVIGKSLLRSGEVVALDQEATVLLSQHGLTQIVDLRRPREQLLRPDDNLPGVNHLPIDLMATIPDDTSRENFLKWDIAVIDEKMQAIYQQLIIDATAQKGFRAFFETLASGDTVLFHCFAGKDRTGVAAALALEALGIPRTLIMEDYLVTNQARQAANEVVLQEAAAAGATQRQLASLKTAYEVKADYLQAAFAQLDETYGSIDGYLEQLGEPNIKKELQKIYLQEPGK</sequence>
<gene>
    <name evidence="2" type="ORF">RU97_GL001550</name>
</gene>
<dbReference type="RefSeq" id="WP_067393136.1">
    <property type="nucleotide sequence ID" value="NZ_JXKH01000003.1"/>
</dbReference>
<feature type="domain" description="Tyrosine specific protein phosphatases" evidence="1">
    <location>
        <begin position="116"/>
        <end position="150"/>
    </location>
</feature>
<reference evidence="2 3" key="1">
    <citation type="submission" date="2014-12" db="EMBL/GenBank/DDBJ databases">
        <title>Draft genome sequences of 29 type strains of Enterococci.</title>
        <authorList>
            <person name="Zhong Z."/>
            <person name="Sun Z."/>
            <person name="Liu W."/>
            <person name="Zhang W."/>
            <person name="Zhang H."/>
        </authorList>
    </citation>
    <scope>NUCLEOTIDE SEQUENCE [LARGE SCALE GENOMIC DNA]</scope>
    <source>
        <strain evidence="2 3">DSM 17029</strain>
    </source>
</reference>
<protein>
    <recommendedName>
        <fullName evidence="1">Tyrosine specific protein phosphatases domain-containing protein</fullName>
    </recommendedName>
</protein>
<evidence type="ECO:0000259" key="1">
    <source>
        <dbReference type="PROSITE" id="PS50056"/>
    </source>
</evidence>
<dbReference type="EMBL" id="JXKH01000003">
    <property type="protein sequence ID" value="OJG18932.1"/>
    <property type="molecule type" value="Genomic_DNA"/>
</dbReference>
<proteinExistence type="predicted"/>
<dbReference type="InterPro" id="IPR000387">
    <property type="entry name" value="Tyr_Pase_dom"/>
</dbReference>
<dbReference type="InterPro" id="IPR029021">
    <property type="entry name" value="Prot-tyrosine_phosphatase-like"/>
</dbReference>
<name>A0A1L8RGW4_9ENTE</name>
<dbReference type="SUPFAM" id="SSF52799">
    <property type="entry name" value="(Phosphotyrosine protein) phosphatases II"/>
    <property type="match status" value="1"/>
</dbReference>
<accession>A0A1L8RGW4</accession>
<dbReference type="AlphaFoldDB" id="A0A1L8RGW4"/>
<dbReference type="PROSITE" id="PS00383">
    <property type="entry name" value="TYR_PHOSPHATASE_1"/>
    <property type="match status" value="1"/>
</dbReference>
<keyword evidence="3" id="KW-1185">Reference proteome</keyword>
<dbReference type="Pfam" id="PF13350">
    <property type="entry name" value="Y_phosphatase3"/>
    <property type="match status" value="1"/>
</dbReference>